<dbReference type="PANTHER" id="PTHR42646">
    <property type="entry name" value="FLAP ENDONUCLEASE XNI"/>
    <property type="match status" value="1"/>
</dbReference>
<dbReference type="InterPro" id="IPR036279">
    <property type="entry name" value="5-3_exonuclease_C_sf"/>
</dbReference>
<keyword evidence="10" id="KW-1185">Reference proteome</keyword>
<dbReference type="SUPFAM" id="SSF47807">
    <property type="entry name" value="5' to 3' exonuclease, C-terminal subdomain"/>
    <property type="match status" value="1"/>
</dbReference>
<dbReference type="InterPro" id="IPR008918">
    <property type="entry name" value="HhH2"/>
</dbReference>
<dbReference type="Proteomes" id="UP000641803">
    <property type="component" value="Unassembled WGS sequence"/>
</dbReference>
<evidence type="ECO:0000256" key="1">
    <source>
        <dbReference type="ARBA" id="ARBA00022722"/>
    </source>
</evidence>
<dbReference type="InterPro" id="IPR002421">
    <property type="entry name" value="5-3_exonuclease"/>
</dbReference>
<dbReference type="SUPFAM" id="SSF88723">
    <property type="entry name" value="PIN domain-like"/>
    <property type="match status" value="1"/>
</dbReference>
<keyword evidence="4" id="KW-0238">DNA-binding</keyword>
<evidence type="ECO:0000256" key="6">
    <source>
        <dbReference type="ARBA" id="ARBA00050026"/>
    </source>
</evidence>
<evidence type="ECO:0000256" key="4">
    <source>
        <dbReference type="ARBA" id="ARBA00023125"/>
    </source>
</evidence>
<keyword evidence="1" id="KW-0540">Nuclease</keyword>
<comment type="caution">
    <text evidence="9">The sequence shown here is derived from an EMBL/GenBank/DDBJ whole genome shotgun (WGS) entry which is preliminary data.</text>
</comment>
<dbReference type="GO" id="GO:0004527">
    <property type="term" value="F:exonuclease activity"/>
    <property type="evidence" value="ECO:0007669"/>
    <property type="project" value="UniProtKB-KW"/>
</dbReference>
<reference evidence="9 10" key="1">
    <citation type="submission" date="2020-08" db="EMBL/GenBank/DDBJ databases">
        <title>A Genomic Blueprint of the Chicken Gut Microbiome.</title>
        <authorList>
            <person name="Gilroy R."/>
            <person name="Ravi A."/>
            <person name="Getino M."/>
            <person name="Pursley I."/>
            <person name="Horton D.L."/>
            <person name="Alikhan N.-F."/>
            <person name="Baker D."/>
            <person name="Gharbi K."/>
            <person name="Hall N."/>
            <person name="Watson M."/>
            <person name="Adriaenssens E.M."/>
            <person name="Foster-Nyarko E."/>
            <person name="Jarju S."/>
            <person name="Secka A."/>
            <person name="Antonio M."/>
            <person name="Oren A."/>
            <person name="Chaudhuri R."/>
            <person name="La Ragione R.M."/>
            <person name="Hildebrand F."/>
            <person name="Pallen M.J."/>
        </authorList>
    </citation>
    <scope>NUCLEOTIDE SEQUENCE [LARGE SCALE GENOMIC DNA]</scope>
    <source>
        <strain evidence="9 10">Sa4CUA1</strain>
    </source>
</reference>
<dbReference type="Gene3D" id="1.10.150.20">
    <property type="entry name" value="5' to 3' exonuclease, C-terminal subdomain"/>
    <property type="match status" value="1"/>
</dbReference>
<dbReference type="CDD" id="cd09859">
    <property type="entry name" value="PIN_53EXO"/>
    <property type="match status" value="1"/>
</dbReference>
<comment type="function">
    <text evidence="5">5'-3' exonuclease acting preferentially on double-stranded DNA.</text>
</comment>
<evidence type="ECO:0000313" key="10">
    <source>
        <dbReference type="Proteomes" id="UP000641803"/>
    </source>
</evidence>
<dbReference type="Pfam" id="PF02739">
    <property type="entry name" value="5_3_exonuc_N"/>
    <property type="match status" value="1"/>
</dbReference>
<sequence length="351" mass="36884">MTDPATPAPLRDTQLPGSGGLLLLDSASQYFRAFFGVPDSVKAPDGTPVNAVRGFLDTIAVLVAEHRPARLVACWDDDWRPAFRVDAIPSYKAHRVATEVPGTTGIEEVPEALTAQVPIIVDVLAALGVARVGCPGYEADDVIGTLVERESVRRRALREAGGEPGASGAVGPASPDTGPVEVVTGDRDLFQLVDDDVPVRVLYTARGLKKLDVVDVERLAERYGVTSGQAYADMAALRGDPSDGLPGVAGIGEKTAAGMLARYGDLAGILRARDEGDPGLSPTQRRRLTEAADYLAVAPLVVQVARDAPIPLVPDDVPSAPADAAALDELASRWGLRSSVDRVLEAFASVR</sequence>
<gene>
    <name evidence="9" type="ORF">H9652_10205</name>
</gene>
<dbReference type="Pfam" id="PF01367">
    <property type="entry name" value="5_3_exonuc"/>
    <property type="match status" value="1"/>
</dbReference>
<dbReference type="EMBL" id="JACSQQ010000014">
    <property type="protein sequence ID" value="MBD7950778.1"/>
    <property type="molecule type" value="Genomic_DNA"/>
</dbReference>
<dbReference type="CDD" id="cd09898">
    <property type="entry name" value="H3TH_53EXO"/>
    <property type="match status" value="1"/>
</dbReference>
<protein>
    <recommendedName>
        <fullName evidence="6">5'-3' exonuclease</fullName>
    </recommendedName>
</protein>
<dbReference type="InterPro" id="IPR038969">
    <property type="entry name" value="FEN"/>
</dbReference>
<keyword evidence="2" id="KW-0378">Hydrolase</keyword>
<feature type="domain" description="5'-3' exonuclease" evidence="8">
    <location>
        <begin position="19"/>
        <end position="320"/>
    </location>
</feature>
<evidence type="ECO:0000256" key="5">
    <source>
        <dbReference type="ARBA" id="ARBA00049957"/>
    </source>
</evidence>
<dbReference type="InterPro" id="IPR029060">
    <property type="entry name" value="PIN-like_dom_sf"/>
</dbReference>
<evidence type="ECO:0000256" key="3">
    <source>
        <dbReference type="ARBA" id="ARBA00022839"/>
    </source>
</evidence>
<organism evidence="9 10">
    <name type="scientific">Oerskovia rustica</name>
    <dbReference type="NCBI Taxonomy" id="2762237"/>
    <lineage>
        <taxon>Bacteria</taxon>
        <taxon>Bacillati</taxon>
        <taxon>Actinomycetota</taxon>
        <taxon>Actinomycetes</taxon>
        <taxon>Micrococcales</taxon>
        <taxon>Cellulomonadaceae</taxon>
        <taxon>Oerskovia</taxon>
    </lineage>
</organism>
<dbReference type="PANTHER" id="PTHR42646:SF2">
    <property type="entry name" value="5'-3' EXONUCLEASE FAMILY PROTEIN"/>
    <property type="match status" value="1"/>
</dbReference>
<dbReference type="InterPro" id="IPR020045">
    <property type="entry name" value="DNA_polI_H3TH"/>
</dbReference>
<feature type="region of interest" description="Disordered" evidence="7">
    <location>
        <begin position="157"/>
        <end position="179"/>
    </location>
</feature>
<dbReference type="InterPro" id="IPR020046">
    <property type="entry name" value="5-3_exonucl_a-hlix_arch_N"/>
</dbReference>
<proteinExistence type="predicted"/>
<dbReference type="RefSeq" id="WP_191796134.1">
    <property type="nucleotide sequence ID" value="NZ_JACSQQ010000014.1"/>
</dbReference>
<keyword evidence="3 9" id="KW-0269">Exonuclease</keyword>
<evidence type="ECO:0000259" key="8">
    <source>
        <dbReference type="SMART" id="SM00475"/>
    </source>
</evidence>
<evidence type="ECO:0000256" key="2">
    <source>
        <dbReference type="ARBA" id="ARBA00022801"/>
    </source>
</evidence>
<dbReference type="SMART" id="SM00279">
    <property type="entry name" value="HhH2"/>
    <property type="match status" value="1"/>
</dbReference>
<accession>A0ABR8RSJ7</accession>
<name>A0ABR8RSJ7_9CELL</name>
<evidence type="ECO:0000313" key="9">
    <source>
        <dbReference type="EMBL" id="MBD7950778.1"/>
    </source>
</evidence>
<evidence type="ECO:0000256" key="7">
    <source>
        <dbReference type="SAM" id="MobiDB-lite"/>
    </source>
</evidence>
<dbReference type="SMART" id="SM00475">
    <property type="entry name" value="53EXOc"/>
    <property type="match status" value="1"/>
</dbReference>
<dbReference type="Gene3D" id="3.40.50.1010">
    <property type="entry name" value="5'-nuclease"/>
    <property type="match status" value="1"/>
</dbReference>